<dbReference type="EMBL" id="PDLN01000010">
    <property type="protein sequence ID" value="RDW73926.1"/>
    <property type="molecule type" value="Genomic_DNA"/>
</dbReference>
<dbReference type="CDD" id="cd16180">
    <property type="entry name" value="EFh_PEF_Group_I"/>
    <property type="match status" value="1"/>
</dbReference>
<dbReference type="Pfam" id="PF13202">
    <property type="entry name" value="EF-hand_5"/>
    <property type="match status" value="1"/>
</dbReference>
<proteinExistence type="predicted"/>
<dbReference type="PANTHER" id="PTHR46212">
    <property type="entry name" value="PEFLIN"/>
    <property type="match status" value="1"/>
</dbReference>
<dbReference type="GO" id="GO:0005509">
    <property type="term" value="F:calcium ion binding"/>
    <property type="evidence" value="ECO:0007669"/>
    <property type="project" value="InterPro"/>
</dbReference>
<dbReference type="Gene3D" id="1.10.238.10">
    <property type="entry name" value="EF-hand"/>
    <property type="match status" value="1"/>
</dbReference>
<feature type="domain" description="EF-hand" evidence="7">
    <location>
        <begin position="122"/>
        <end position="149"/>
    </location>
</feature>
<keyword evidence="9" id="KW-1185">Reference proteome</keyword>
<evidence type="ECO:0000256" key="3">
    <source>
        <dbReference type="ARBA" id="ARBA00022723"/>
    </source>
</evidence>
<dbReference type="PROSITE" id="PS00018">
    <property type="entry name" value="EF_HAND_1"/>
    <property type="match status" value="2"/>
</dbReference>
<evidence type="ECO:0000256" key="4">
    <source>
        <dbReference type="ARBA" id="ARBA00022737"/>
    </source>
</evidence>
<dbReference type="PROSITE" id="PS50222">
    <property type="entry name" value="EF_HAND_2"/>
    <property type="match status" value="3"/>
</dbReference>
<evidence type="ECO:0000313" key="9">
    <source>
        <dbReference type="Proteomes" id="UP000256328"/>
    </source>
</evidence>
<evidence type="ECO:0000259" key="7">
    <source>
        <dbReference type="PROSITE" id="PS50222"/>
    </source>
</evidence>
<dbReference type="GO" id="GO:0048306">
    <property type="term" value="F:calcium-dependent protein binding"/>
    <property type="evidence" value="ECO:0007669"/>
    <property type="project" value="UniProtKB-ARBA"/>
</dbReference>
<dbReference type="InterPro" id="IPR018247">
    <property type="entry name" value="EF_Hand_1_Ca_BS"/>
</dbReference>
<feature type="region of interest" description="Disordered" evidence="6">
    <location>
        <begin position="1"/>
        <end position="118"/>
    </location>
</feature>
<dbReference type="GO" id="GO:0005737">
    <property type="term" value="C:cytoplasm"/>
    <property type="evidence" value="ECO:0007669"/>
    <property type="project" value="UniProtKB-SubCell"/>
</dbReference>
<dbReference type="InterPro" id="IPR011992">
    <property type="entry name" value="EF-hand-dom_pair"/>
</dbReference>
<feature type="compositionally biased region" description="Low complexity" evidence="6">
    <location>
        <begin position="65"/>
        <end position="81"/>
    </location>
</feature>
<dbReference type="AlphaFoldDB" id="A0A3D8RIY9"/>
<organism evidence="8 9">
    <name type="scientific">Coleophoma crateriformis</name>
    <dbReference type="NCBI Taxonomy" id="565419"/>
    <lineage>
        <taxon>Eukaryota</taxon>
        <taxon>Fungi</taxon>
        <taxon>Dikarya</taxon>
        <taxon>Ascomycota</taxon>
        <taxon>Pezizomycotina</taxon>
        <taxon>Leotiomycetes</taxon>
        <taxon>Helotiales</taxon>
        <taxon>Dermateaceae</taxon>
        <taxon>Coleophoma</taxon>
    </lineage>
</organism>
<dbReference type="Pfam" id="PF13499">
    <property type="entry name" value="EF-hand_7"/>
    <property type="match status" value="2"/>
</dbReference>
<keyword evidence="3" id="KW-0479">Metal-binding</keyword>
<sequence length="282" mass="31637">MAYNKTFNPDSLPAFAEPERKHNDSPSQRPPTSSQYSNKPAPPLPNTHAQPAMGRLSPQVPPPQNYGHSSHSSQGSHGYNSPPGGNYGAPRPQPQQQRPQPVSRPPPSPAPGDHRDPALLPLFKAVDKDHSGTLSERELSAALVNGDWSSFDPHTVKMMIRMFDSDRSGTINFDEFCGLWGFLAAWRGLFDRFDVDKSGTISLDEFINALAAFGYRLSQQFVVILFRTFDKRNEGAISFDLFVQSCISLKRMTDVFKKYDDDRDGYITLSFEDFLTEIIRQR</sequence>
<protein>
    <recommendedName>
        <fullName evidence="7">EF-hand domain-containing protein</fullName>
    </recommendedName>
</protein>
<dbReference type="SUPFAM" id="SSF47473">
    <property type="entry name" value="EF-hand"/>
    <property type="match status" value="1"/>
</dbReference>
<comment type="caution">
    <text evidence="8">The sequence shown here is derived from an EMBL/GenBank/DDBJ whole genome shotgun (WGS) entry which is preliminary data.</text>
</comment>
<feature type="domain" description="EF-hand" evidence="7">
    <location>
        <begin position="247"/>
        <end position="282"/>
    </location>
</feature>
<accession>A0A3D8RIY9</accession>
<evidence type="ECO:0000256" key="5">
    <source>
        <dbReference type="ARBA" id="ARBA00022837"/>
    </source>
</evidence>
<feature type="domain" description="EF-hand" evidence="7">
    <location>
        <begin position="181"/>
        <end position="216"/>
    </location>
</feature>
<dbReference type="PANTHER" id="PTHR46212:SF3">
    <property type="entry name" value="GH27120P"/>
    <property type="match status" value="1"/>
</dbReference>
<evidence type="ECO:0000313" key="8">
    <source>
        <dbReference type="EMBL" id="RDW73926.1"/>
    </source>
</evidence>
<evidence type="ECO:0000256" key="6">
    <source>
        <dbReference type="SAM" id="MobiDB-lite"/>
    </source>
</evidence>
<dbReference type="InterPro" id="IPR051426">
    <property type="entry name" value="Peflin/Sorcin_CaBP"/>
</dbReference>
<keyword evidence="2" id="KW-0963">Cytoplasm</keyword>
<dbReference type="SMART" id="SM00054">
    <property type="entry name" value="EFh"/>
    <property type="match status" value="4"/>
</dbReference>
<comment type="subcellular location">
    <subcellularLocation>
        <location evidence="1">Cytoplasm</location>
    </subcellularLocation>
</comment>
<dbReference type="OrthoDB" id="186625at2759"/>
<keyword evidence="4" id="KW-0677">Repeat</keyword>
<evidence type="ECO:0000256" key="1">
    <source>
        <dbReference type="ARBA" id="ARBA00004496"/>
    </source>
</evidence>
<name>A0A3D8RIY9_9HELO</name>
<keyword evidence="5" id="KW-0106">Calcium</keyword>
<dbReference type="InterPro" id="IPR002048">
    <property type="entry name" value="EF_hand_dom"/>
</dbReference>
<reference evidence="8 9" key="1">
    <citation type="journal article" date="2018" name="IMA Fungus">
        <title>IMA Genome-F 9: Draft genome sequence of Annulohypoxylon stygium, Aspergillus mulundensis, Berkeleyomyces basicola (syn. Thielaviopsis basicola), Ceratocystis smalleyi, two Cercospora beticola strains, Coleophoma cylindrospora, Fusarium fracticaudum, Phialophora cf. hyalina, and Morchella septimelata.</title>
        <authorList>
            <person name="Wingfield B.D."/>
            <person name="Bills G.F."/>
            <person name="Dong Y."/>
            <person name="Huang W."/>
            <person name="Nel W.J."/>
            <person name="Swalarsk-Parry B.S."/>
            <person name="Vaghefi N."/>
            <person name="Wilken P.M."/>
            <person name="An Z."/>
            <person name="de Beer Z.W."/>
            <person name="De Vos L."/>
            <person name="Chen L."/>
            <person name="Duong T.A."/>
            <person name="Gao Y."/>
            <person name="Hammerbacher A."/>
            <person name="Kikkert J.R."/>
            <person name="Li Y."/>
            <person name="Li H."/>
            <person name="Li K."/>
            <person name="Li Q."/>
            <person name="Liu X."/>
            <person name="Ma X."/>
            <person name="Naidoo K."/>
            <person name="Pethybridge S.J."/>
            <person name="Sun J."/>
            <person name="Steenkamp E.T."/>
            <person name="van der Nest M.A."/>
            <person name="van Wyk S."/>
            <person name="Wingfield M.J."/>
            <person name="Xiong C."/>
            <person name="Yue Q."/>
            <person name="Zhang X."/>
        </authorList>
    </citation>
    <scope>NUCLEOTIDE SEQUENCE [LARGE SCALE GENOMIC DNA]</scope>
    <source>
        <strain evidence="8 9">BP5796</strain>
    </source>
</reference>
<gene>
    <name evidence="8" type="ORF">BP5796_07368</name>
</gene>
<dbReference type="Proteomes" id="UP000256328">
    <property type="component" value="Unassembled WGS sequence"/>
</dbReference>
<evidence type="ECO:0000256" key="2">
    <source>
        <dbReference type="ARBA" id="ARBA00022490"/>
    </source>
</evidence>
<feature type="compositionally biased region" description="Polar residues" evidence="6">
    <location>
        <begin position="25"/>
        <end position="38"/>
    </location>
</feature>